<keyword evidence="3" id="KW-1185">Reference proteome</keyword>
<dbReference type="RefSeq" id="WP_094025685.1">
    <property type="nucleotide sequence ID" value="NZ_NGAF01000005.1"/>
</dbReference>
<protein>
    <submittedName>
        <fullName evidence="2">Uncharacterized protein</fullName>
    </submittedName>
</protein>
<evidence type="ECO:0000313" key="2">
    <source>
        <dbReference type="EMBL" id="OXR45175.1"/>
    </source>
</evidence>
<comment type="caution">
    <text evidence="2">The sequence shown here is derived from an EMBL/GenBank/DDBJ whole genome shotgun (WGS) entry which is preliminary data.</text>
</comment>
<proteinExistence type="predicted"/>
<name>A0A231H8K3_9NOCA</name>
<evidence type="ECO:0000256" key="1">
    <source>
        <dbReference type="SAM" id="MobiDB-lite"/>
    </source>
</evidence>
<accession>A0A231H8K3</accession>
<evidence type="ECO:0000313" key="3">
    <source>
        <dbReference type="Proteomes" id="UP000215506"/>
    </source>
</evidence>
<sequence>MTNSEHINFRCRKVAGDRTPLEVVSSAFDRIAREPVAAGPPPPRGVAVRTWGDVGEQLRAPAMPVDAVWSWLIQRARLEWGQPGGRAGVACAGLAVPMLAGITGRFAAPGSVDRDDAEAEIIAGFLRQVREIDLEPPRLWSRLWSVTVHVGRSWARQQALAPQAIDLDLDTADGPPPITQTPHGHPELVLADAVAEGVITAEAAELIAATRWERRSMTSVAEQLRGSQSHWKVRKQRQRAETKLGSWLATRIESLDPAPDSTGHRAGSSAQVRSTGSGRGRTRTALQGGQQEVRRCA</sequence>
<reference evidence="2 3" key="1">
    <citation type="submission" date="2017-07" db="EMBL/GenBank/DDBJ databases">
        <title>First draft Genome Sequence of Nocardia cerradoensis isolated from human infection.</title>
        <authorList>
            <person name="Carrasco G."/>
        </authorList>
    </citation>
    <scope>NUCLEOTIDE SEQUENCE [LARGE SCALE GENOMIC DNA]</scope>
    <source>
        <strain evidence="2 3">CNM20130759</strain>
    </source>
</reference>
<dbReference type="EMBL" id="NGAF01000005">
    <property type="protein sequence ID" value="OXR45175.1"/>
    <property type="molecule type" value="Genomic_DNA"/>
</dbReference>
<feature type="region of interest" description="Disordered" evidence="1">
    <location>
        <begin position="254"/>
        <end position="297"/>
    </location>
</feature>
<organism evidence="2 3">
    <name type="scientific">Nocardia cerradoensis</name>
    <dbReference type="NCBI Taxonomy" id="85688"/>
    <lineage>
        <taxon>Bacteria</taxon>
        <taxon>Bacillati</taxon>
        <taxon>Actinomycetota</taxon>
        <taxon>Actinomycetes</taxon>
        <taxon>Mycobacteriales</taxon>
        <taxon>Nocardiaceae</taxon>
        <taxon>Nocardia</taxon>
    </lineage>
</organism>
<dbReference type="Proteomes" id="UP000215506">
    <property type="component" value="Unassembled WGS sequence"/>
</dbReference>
<gene>
    <name evidence="2" type="ORF">B7C42_03133</name>
</gene>
<dbReference type="AlphaFoldDB" id="A0A231H8K3"/>